<protein>
    <submittedName>
        <fullName evidence="4">Ricin B-type lectin domain-containing protein</fullName>
    </submittedName>
</protein>
<evidence type="ECO:0000259" key="1">
    <source>
        <dbReference type="Pfam" id="PF21892"/>
    </source>
</evidence>
<sequence>MPLNSQSCAEKELLLDPRNNQQIELRSNTDILNNRISSCFEFQRNNISWYQCDGNRRFISKRARWWFIALGNCNSTIGVDLEFDFLMTNGAPNSIWFYHFSADEFCECNSRFMHF</sequence>
<accession>A0A183E9G7</accession>
<name>A0A183E9G7_9BILA</name>
<dbReference type="PANTHER" id="PTHR23252">
    <property type="entry name" value="INTIMAL THICKNESS RECEPTOR-RELATED"/>
    <property type="match status" value="1"/>
</dbReference>
<reference evidence="4" key="1">
    <citation type="submission" date="2016-06" db="UniProtKB">
        <authorList>
            <consortium name="WormBaseParasite"/>
        </authorList>
    </citation>
    <scope>IDENTIFICATION</scope>
</reference>
<gene>
    <name evidence="2" type="ORF">GPUH_LOCUS17606</name>
</gene>
<proteinExistence type="predicted"/>
<evidence type="ECO:0000313" key="3">
    <source>
        <dbReference type="Proteomes" id="UP000271098"/>
    </source>
</evidence>
<evidence type="ECO:0000313" key="4">
    <source>
        <dbReference type="WBParaSite" id="GPUH_0001763001-mRNA-1"/>
    </source>
</evidence>
<feature type="domain" description="GPR180-like N-terminal" evidence="1">
    <location>
        <begin position="5"/>
        <end position="83"/>
    </location>
</feature>
<dbReference type="InterPro" id="IPR047831">
    <property type="entry name" value="GPR180/TMEM145"/>
</dbReference>
<dbReference type="OrthoDB" id="205745at2759"/>
<keyword evidence="3" id="KW-1185">Reference proteome</keyword>
<dbReference type="Pfam" id="PF21892">
    <property type="entry name" value="TMEM145_N"/>
    <property type="match status" value="1"/>
</dbReference>
<dbReference type="PANTHER" id="PTHR23252:SF24">
    <property type="entry name" value="TRANSMEMBRANE PROTEIN 145"/>
    <property type="match status" value="1"/>
</dbReference>
<dbReference type="Proteomes" id="UP000271098">
    <property type="component" value="Unassembled WGS sequence"/>
</dbReference>
<dbReference type="AlphaFoldDB" id="A0A183E9G7"/>
<dbReference type="WBParaSite" id="GPUH_0001763001-mRNA-1">
    <property type="protein sequence ID" value="GPUH_0001763001-mRNA-1"/>
    <property type="gene ID" value="GPUH_0001763001"/>
</dbReference>
<reference evidence="2 3" key="2">
    <citation type="submission" date="2018-11" db="EMBL/GenBank/DDBJ databases">
        <authorList>
            <consortium name="Pathogen Informatics"/>
        </authorList>
    </citation>
    <scope>NUCLEOTIDE SEQUENCE [LARGE SCALE GENOMIC DNA]</scope>
</reference>
<evidence type="ECO:0000313" key="2">
    <source>
        <dbReference type="EMBL" id="VDN30108.1"/>
    </source>
</evidence>
<dbReference type="EMBL" id="UYRT01085410">
    <property type="protein sequence ID" value="VDN30108.1"/>
    <property type="molecule type" value="Genomic_DNA"/>
</dbReference>
<dbReference type="InterPro" id="IPR053880">
    <property type="entry name" value="GPR180-like_N"/>
</dbReference>
<organism evidence="4">
    <name type="scientific">Gongylonema pulchrum</name>
    <dbReference type="NCBI Taxonomy" id="637853"/>
    <lineage>
        <taxon>Eukaryota</taxon>
        <taxon>Metazoa</taxon>
        <taxon>Ecdysozoa</taxon>
        <taxon>Nematoda</taxon>
        <taxon>Chromadorea</taxon>
        <taxon>Rhabditida</taxon>
        <taxon>Spirurina</taxon>
        <taxon>Spiruromorpha</taxon>
        <taxon>Spiruroidea</taxon>
        <taxon>Gongylonematidae</taxon>
        <taxon>Gongylonema</taxon>
    </lineage>
</organism>